<keyword evidence="2" id="KW-0274">FAD</keyword>
<dbReference type="GO" id="GO:0016491">
    <property type="term" value="F:oxidoreductase activity"/>
    <property type="evidence" value="ECO:0007669"/>
    <property type="project" value="UniProtKB-KW"/>
</dbReference>
<evidence type="ECO:0000256" key="1">
    <source>
        <dbReference type="ARBA" id="ARBA00022630"/>
    </source>
</evidence>
<dbReference type="InterPro" id="IPR051104">
    <property type="entry name" value="FAD_monoxygenase"/>
</dbReference>
<dbReference type="PANTHER" id="PTHR46720:SF3">
    <property type="entry name" value="FAD-BINDING DOMAIN-CONTAINING PROTEIN-RELATED"/>
    <property type="match status" value="1"/>
</dbReference>
<keyword evidence="4" id="KW-0472">Membrane</keyword>
<dbReference type="InterPro" id="IPR002938">
    <property type="entry name" value="FAD-bd"/>
</dbReference>
<dbReference type="OrthoDB" id="417877at2759"/>
<evidence type="ECO:0000259" key="5">
    <source>
        <dbReference type="Pfam" id="PF01494"/>
    </source>
</evidence>
<reference evidence="6 7" key="1">
    <citation type="journal article" date="2018" name="Biotechnol. Biofuels">
        <title>Integrative visual omics of the white-rot fungus Polyporus brumalis exposes the biotechnological potential of its oxidative enzymes for delignifying raw plant biomass.</title>
        <authorList>
            <person name="Miyauchi S."/>
            <person name="Rancon A."/>
            <person name="Drula E."/>
            <person name="Hage H."/>
            <person name="Chaduli D."/>
            <person name="Favel A."/>
            <person name="Grisel S."/>
            <person name="Henrissat B."/>
            <person name="Herpoel-Gimbert I."/>
            <person name="Ruiz-Duenas F.J."/>
            <person name="Chevret D."/>
            <person name="Hainaut M."/>
            <person name="Lin J."/>
            <person name="Wang M."/>
            <person name="Pangilinan J."/>
            <person name="Lipzen A."/>
            <person name="Lesage-Meessen L."/>
            <person name="Navarro D."/>
            <person name="Riley R."/>
            <person name="Grigoriev I.V."/>
            <person name="Zhou S."/>
            <person name="Raouche S."/>
            <person name="Rosso M.N."/>
        </authorList>
    </citation>
    <scope>NUCLEOTIDE SEQUENCE [LARGE SCALE GENOMIC DNA]</scope>
    <source>
        <strain evidence="6 7">BRFM 1820</strain>
    </source>
</reference>
<protein>
    <submittedName>
        <fullName evidence="6">FAD/NAD(P)-binding domain-containing protein</fullName>
    </submittedName>
</protein>
<proteinExistence type="predicted"/>
<keyword evidence="3" id="KW-0560">Oxidoreductase</keyword>
<dbReference type="InterPro" id="IPR036188">
    <property type="entry name" value="FAD/NAD-bd_sf"/>
</dbReference>
<accession>A0A371D7C8</accession>
<dbReference type="GO" id="GO:0044550">
    <property type="term" value="P:secondary metabolite biosynthetic process"/>
    <property type="evidence" value="ECO:0007669"/>
    <property type="project" value="TreeGrafter"/>
</dbReference>
<evidence type="ECO:0000256" key="4">
    <source>
        <dbReference type="SAM" id="Phobius"/>
    </source>
</evidence>
<keyword evidence="1" id="KW-0285">Flavoprotein</keyword>
<keyword evidence="4" id="KW-1133">Transmembrane helix</keyword>
<dbReference type="SUPFAM" id="SSF54373">
    <property type="entry name" value="FAD-linked reductases, C-terminal domain"/>
    <property type="match status" value="1"/>
</dbReference>
<feature type="domain" description="FAD-binding" evidence="5">
    <location>
        <begin position="346"/>
        <end position="413"/>
    </location>
</feature>
<dbReference type="EMBL" id="KZ857411">
    <property type="protein sequence ID" value="RDX48423.1"/>
    <property type="molecule type" value="Genomic_DNA"/>
</dbReference>
<dbReference type="PRINTS" id="PR00420">
    <property type="entry name" value="RNGMNOXGNASE"/>
</dbReference>
<keyword evidence="7" id="KW-1185">Reference proteome</keyword>
<dbReference type="STRING" id="139420.A0A371D7C8"/>
<dbReference type="Pfam" id="PF01494">
    <property type="entry name" value="FAD_binding_3"/>
    <property type="match status" value="2"/>
</dbReference>
<dbReference type="SUPFAM" id="SSF51905">
    <property type="entry name" value="FAD/NAD(P)-binding domain"/>
    <property type="match status" value="1"/>
</dbReference>
<gene>
    <name evidence="6" type="ORF">OH76DRAFT_1483810</name>
</gene>
<dbReference type="AlphaFoldDB" id="A0A371D7C8"/>
<organism evidence="6 7">
    <name type="scientific">Lentinus brumalis</name>
    <dbReference type="NCBI Taxonomy" id="2498619"/>
    <lineage>
        <taxon>Eukaryota</taxon>
        <taxon>Fungi</taxon>
        <taxon>Dikarya</taxon>
        <taxon>Basidiomycota</taxon>
        <taxon>Agaricomycotina</taxon>
        <taxon>Agaricomycetes</taxon>
        <taxon>Polyporales</taxon>
        <taxon>Polyporaceae</taxon>
        <taxon>Lentinus</taxon>
    </lineage>
</organism>
<evidence type="ECO:0000256" key="3">
    <source>
        <dbReference type="ARBA" id="ARBA00023002"/>
    </source>
</evidence>
<dbReference type="Gene3D" id="3.50.50.60">
    <property type="entry name" value="FAD/NAD(P)-binding domain"/>
    <property type="match status" value="1"/>
</dbReference>
<evidence type="ECO:0000313" key="6">
    <source>
        <dbReference type="EMBL" id="RDX48423.1"/>
    </source>
</evidence>
<evidence type="ECO:0000256" key="2">
    <source>
        <dbReference type="ARBA" id="ARBA00022827"/>
    </source>
</evidence>
<evidence type="ECO:0000313" key="7">
    <source>
        <dbReference type="Proteomes" id="UP000256964"/>
    </source>
</evidence>
<feature type="domain" description="FAD-binding" evidence="5">
    <location>
        <begin position="14"/>
        <end position="190"/>
    </location>
</feature>
<name>A0A371D7C8_9APHY</name>
<sequence>MADDSSTPTPRFRMAIIGGGIAALSLAVTLGRYADGSSPIQIDMYEAGPEITTVGAGISVWPRTWVIMRELGLYEELASEAVKANDSSGGEHLKPAFFYRKSDWPQEGFEYARVMMPNGGTTMHRAEMVGVLLRHLPTNCSIHTSKKLLGYEEVSEDGRTTYMLHFADGTTAVADVVIGADGIKSKTRASMYDLAHKVDCSDPEATKREECRQCRHATPKWTGIVTYRYLIPSDRLREINPTHRALDTPALLSYSGKHKFVEQILLQHIVTYPISHGKFVNFVGFVTQEGAEGATYPHKWVINATREEVVSHYSGWEPEVEQMLRCVENPTVWAIHVLDSLPFSVRGQVALMGDAVHAMTPHIGSGGGQAIEDAFILGRFLADPRTTLARVEVVLRIYQDIRLQFGLGVVQRSDKVGRMCEFDYPGLYDGAPVPASCKEDELDLTKERLGELGRAIEDVWSWQVKEHVEDQWDEAKSRYEALFSEKQRDTSAVGKAKNYWSRVCPIM</sequence>
<dbReference type="GO" id="GO:0071949">
    <property type="term" value="F:FAD binding"/>
    <property type="evidence" value="ECO:0007669"/>
    <property type="project" value="InterPro"/>
</dbReference>
<keyword evidence="4" id="KW-0812">Transmembrane</keyword>
<feature type="transmembrane region" description="Helical" evidence="4">
    <location>
        <begin position="12"/>
        <end position="34"/>
    </location>
</feature>
<dbReference type="PANTHER" id="PTHR46720">
    <property type="entry name" value="HYDROXYLASE, PUTATIVE (AFU_ORTHOLOGUE AFUA_3G01460)-RELATED"/>
    <property type="match status" value="1"/>
</dbReference>
<dbReference type="Proteomes" id="UP000256964">
    <property type="component" value="Unassembled WGS sequence"/>
</dbReference>